<protein>
    <submittedName>
        <fullName evidence="2">Uncharacterized protein</fullName>
    </submittedName>
</protein>
<dbReference type="Proteomes" id="UP000054485">
    <property type="component" value="Unassembled WGS sequence"/>
</dbReference>
<dbReference type="EMBL" id="KN836834">
    <property type="protein sequence ID" value="KIK31605.1"/>
    <property type="molecule type" value="Genomic_DNA"/>
</dbReference>
<accession>A0A0C9Z2B6</accession>
<evidence type="ECO:0000313" key="2">
    <source>
        <dbReference type="EMBL" id="KIK31605.1"/>
    </source>
</evidence>
<dbReference type="HOGENOM" id="CLU_2887314_0_0_1"/>
<gene>
    <name evidence="2" type="ORF">CY34DRAFT_19759</name>
</gene>
<proteinExistence type="predicted"/>
<reference evidence="3" key="2">
    <citation type="submission" date="2015-01" db="EMBL/GenBank/DDBJ databases">
        <title>Evolutionary Origins and Diversification of the Mycorrhizal Mutualists.</title>
        <authorList>
            <consortium name="DOE Joint Genome Institute"/>
            <consortium name="Mycorrhizal Genomics Consortium"/>
            <person name="Kohler A."/>
            <person name="Kuo A."/>
            <person name="Nagy L.G."/>
            <person name="Floudas D."/>
            <person name="Copeland A."/>
            <person name="Barry K.W."/>
            <person name="Cichocki N."/>
            <person name="Veneault-Fourrey C."/>
            <person name="LaButti K."/>
            <person name="Lindquist E.A."/>
            <person name="Lipzen A."/>
            <person name="Lundell T."/>
            <person name="Morin E."/>
            <person name="Murat C."/>
            <person name="Riley R."/>
            <person name="Ohm R."/>
            <person name="Sun H."/>
            <person name="Tunlid A."/>
            <person name="Henrissat B."/>
            <person name="Grigoriev I.V."/>
            <person name="Hibbett D.S."/>
            <person name="Martin F."/>
        </authorList>
    </citation>
    <scope>NUCLEOTIDE SEQUENCE [LARGE SCALE GENOMIC DNA]</scope>
    <source>
        <strain evidence="3">UH-Slu-Lm8-n1</strain>
    </source>
</reference>
<sequence>MRPRPRPASLARVSPTPRLRPARPALLPPLPASQYSDGATHEEDEVEVDELFGTQGSKVEHAV</sequence>
<feature type="region of interest" description="Disordered" evidence="1">
    <location>
        <begin position="1"/>
        <end position="63"/>
    </location>
</feature>
<dbReference type="AlphaFoldDB" id="A0A0C9Z2B6"/>
<evidence type="ECO:0000313" key="3">
    <source>
        <dbReference type="Proteomes" id="UP000054485"/>
    </source>
</evidence>
<keyword evidence="3" id="KW-1185">Reference proteome</keyword>
<reference evidence="2 3" key="1">
    <citation type="submission" date="2014-04" db="EMBL/GenBank/DDBJ databases">
        <authorList>
            <consortium name="DOE Joint Genome Institute"/>
            <person name="Kuo A."/>
            <person name="Ruytinx J."/>
            <person name="Rineau F."/>
            <person name="Colpaert J."/>
            <person name="Kohler A."/>
            <person name="Nagy L.G."/>
            <person name="Floudas D."/>
            <person name="Copeland A."/>
            <person name="Barry K.W."/>
            <person name="Cichocki N."/>
            <person name="Veneault-Fourrey C."/>
            <person name="LaButti K."/>
            <person name="Lindquist E.A."/>
            <person name="Lipzen A."/>
            <person name="Lundell T."/>
            <person name="Morin E."/>
            <person name="Murat C."/>
            <person name="Sun H."/>
            <person name="Tunlid A."/>
            <person name="Henrissat B."/>
            <person name="Grigoriev I.V."/>
            <person name="Hibbett D.S."/>
            <person name="Martin F."/>
            <person name="Nordberg H.P."/>
            <person name="Cantor M.N."/>
            <person name="Hua S.X."/>
        </authorList>
    </citation>
    <scope>NUCLEOTIDE SEQUENCE [LARGE SCALE GENOMIC DNA]</scope>
    <source>
        <strain evidence="2 3">UH-Slu-Lm8-n1</strain>
    </source>
</reference>
<evidence type="ECO:0000256" key="1">
    <source>
        <dbReference type="SAM" id="MobiDB-lite"/>
    </source>
</evidence>
<dbReference type="InParanoid" id="A0A0C9Z2B6"/>
<name>A0A0C9Z2B6_9AGAM</name>
<organism evidence="2 3">
    <name type="scientific">Suillus luteus UH-Slu-Lm8-n1</name>
    <dbReference type="NCBI Taxonomy" id="930992"/>
    <lineage>
        <taxon>Eukaryota</taxon>
        <taxon>Fungi</taxon>
        <taxon>Dikarya</taxon>
        <taxon>Basidiomycota</taxon>
        <taxon>Agaricomycotina</taxon>
        <taxon>Agaricomycetes</taxon>
        <taxon>Agaricomycetidae</taxon>
        <taxon>Boletales</taxon>
        <taxon>Suillineae</taxon>
        <taxon>Suillaceae</taxon>
        <taxon>Suillus</taxon>
    </lineage>
</organism>